<comment type="caution">
    <text evidence="2">The sequence shown here is derived from an EMBL/GenBank/DDBJ whole genome shotgun (WGS) entry which is preliminary data.</text>
</comment>
<evidence type="ECO:0000313" key="3">
    <source>
        <dbReference type="Proteomes" id="UP000179448"/>
    </source>
</evidence>
<proteinExistence type="predicted"/>
<keyword evidence="1" id="KW-0812">Transmembrane</keyword>
<reference evidence="2 3" key="1">
    <citation type="journal article" date="2016" name="Nat. Commun.">
        <title>Thousands of microbial genomes shed light on interconnected biogeochemical processes in an aquifer system.</title>
        <authorList>
            <person name="Anantharaman K."/>
            <person name="Brown C.T."/>
            <person name="Hug L.A."/>
            <person name="Sharon I."/>
            <person name="Castelle C.J."/>
            <person name="Probst A.J."/>
            <person name="Thomas B.C."/>
            <person name="Singh A."/>
            <person name="Wilkins M.J."/>
            <person name="Karaoz U."/>
            <person name="Brodie E.L."/>
            <person name="Williams K.H."/>
            <person name="Hubbard S.S."/>
            <person name="Banfield J.F."/>
        </authorList>
    </citation>
    <scope>NUCLEOTIDE SEQUENCE [LARGE SCALE GENOMIC DNA]</scope>
</reference>
<gene>
    <name evidence="2" type="ORF">A2997_01675</name>
</gene>
<protein>
    <submittedName>
        <fullName evidence="2">Uncharacterized protein</fullName>
    </submittedName>
</protein>
<dbReference type="Proteomes" id="UP000179448">
    <property type="component" value="Unassembled WGS sequence"/>
</dbReference>
<accession>A0A1F6WNF5</accession>
<dbReference type="EMBL" id="MFUQ01000018">
    <property type="protein sequence ID" value="OGI83410.1"/>
    <property type="molecule type" value="Genomic_DNA"/>
</dbReference>
<evidence type="ECO:0000313" key="2">
    <source>
        <dbReference type="EMBL" id="OGI83410.1"/>
    </source>
</evidence>
<dbReference type="STRING" id="1801766.A2997_01675"/>
<organism evidence="2 3">
    <name type="scientific">Candidatus Nomurabacteria bacterium RIFCSPLOWO2_01_FULL_36_10b</name>
    <dbReference type="NCBI Taxonomy" id="1801766"/>
    <lineage>
        <taxon>Bacteria</taxon>
        <taxon>Candidatus Nomuraibacteriota</taxon>
    </lineage>
</organism>
<evidence type="ECO:0000256" key="1">
    <source>
        <dbReference type="SAM" id="Phobius"/>
    </source>
</evidence>
<sequence length="533" mass="58528">MVLYFIKKQYCIGFSLLEVILSVSLVAIIGTSIVAFLGFNREGLERASTHTDAYVLAEEGMHAIRAIRDESFDNISDGTFGLLLKNNKWEFIPNSDINGEYTRSIIVNIDTPDIAEVEVHVSWNDAIGKEQEVVLNSYLTNWEVLQDIATFRITEYYISEHQLEGKDYNLTLSYDLMPNYFVIVQGSDGSGSNDGTRGPDDDYLALVKDPFGTGDLDVSIDAHSLDFSRGAFESSWVGVITVVECLQDCDKSGFTLRSVERIIHPLNRTSGADTSETSWVNSSYVVPFGGFNGAGCYTLEDKSQGHSSCNITLSVSGINKIDWTRSSISAAKSLATSTVMIVEWGSEWFIQHAIVSGSAGGDGIDVTTEYDTASLMVPVIRDSTLVWGTGWTTGQGIGEAGEAAVITLGDGVTQNPQEFNVSVGKEYPNSATFDVYTLSHPQAHIDYIWKSDGNSSALTYLFSTDEAVSPTERMSLIYNSSQGNGVGEYPRPIWSLRYQSDKKLISERRRNNGDWAAWVQGINFDAIAPMIVP</sequence>
<name>A0A1F6WNF5_9BACT</name>
<keyword evidence="1" id="KW-0472">Membrane</keyword>
<dbReference type="AlphaFoldDB" id="A0A1F6WNF5"/>
<feature type="transmembrane region" description="Helical" evidence="1">
    <location>
        <begin position="12"/>
        <end position="39"/>
    </location>
</feature>
<keyword evidence="1" id="KW-1133">Transmembrane helix</keyword>